<name>A0ABT0Z0I2_9FLAO</name>
<dbReference type="RefSeq" id="WP_252111170.1">
    <property type="nucleotide sequence ID" value="NZ_JAMSCK010000002.1"/>
</dbReference>
<accession>A0ABT0Z0I2</accession>
<protein>
    <recommendedName>
        <fullName evidence="4">DUF748 domain-containing protein</fullName>
    </recommendedName>
</protein>
<dbReference type="Proteomes" id="UP001155077">
    <property type="component" value="Unassembled WGS sequence"/>
</dbReference>
<organism evidence="2 3">
    <name type="scientific">Gramella jeungdoensis</name>
    <dbReference type="NCBI Taxonomy" id="708091"/>
    <lineage>
        <taxon>Bacteria</taxon>
        <taxon>Pseudomonadati</taxon>
        <taxon>Bacteroidota</taxon>
        <taxon>Flavobacteriia</taxon>
        <taxon>Flavobacteriales</taxon>
        <taxon>Flavobacteriaceae</taxon>
        <taxon>Christiangramia</taxon>
    </lineage>
</organism>
<dbReference type="EMBL" id="JAMSCK010000002">
    <property type="protein sequence ID" value="MCM8568770.1"/>
    <property type="molecule type" value="Genomic_DNA"/>
</dbReference>
<evidence type="ECO:0000256" key="1">
    <source>
        <dbReference type="SAM" id="Phobius"/>
    </source>
</evidence>
<keyword evidence="1" id="KW-1133">Transmembrane helix</keyword>
<evidence type="ECO:0000313" key="3">
    <source>
        <dbReference type="Proteomes" id="UP001155077"/>
    </source>
</evidence>
<evidence type="ECO:0008006" key="4">
    <source>
        <dbReference type="Google" id="ProtNLM"/>
    </source>
</evidence>
<proteinExistence type="predicted"/>
<keyword evidence="1" id="KW-0472">Membrane</keyword>
<gene>
    <name evidence="2" type="ORF">NE848_05235</name>
</gene>
<comment type="caution">
    <text evidence="2">The sequence shown here is derived from an EMBL/GenBank/DDBJ whole genome shotgun (WGS) entry which is preliminary data.</text>
</comment>
<keyword evidence="3" id="KW-1185">Reference proteome</keyword>
<keyword evidence="1" id="KW-0812">Transmembrane</keyword>
<feature type="transmembrane region" description="Helical" evidence="1">
    <location>
        <begin position="7"/>
        <end position="29"/>
    </location>
</feature>
<reference evidence="2" key="1">
    <citation type="submission" date="2022-06" db="EMBL/GenBank/DDBJ databases">
        <title>Gramella sediminis sp. nov., isolated from deep-sea sediment of the Indian Ocean.</title>
        <authorList>
            <person name="Yang L."/>
        </authorList>
    </citation>
    <scope>NUCLEOTIDE SEQUENCE</scope>
    <source>
        <strain evidence="2">HMD3159</strain>
    </source>
</reference>
<sequence length="507" mass="58764">MKRSTKFAIGILIGIGLLALSLLFLNTYLEKNIKTALESNLERVNAKFKKVDVKLLDRKAEVIQPIFKIKGKTLEVDTILLNNIKLWKYITRKDIVAGDLNISNPVVRVYNLPENKKDTTSTKKSRDFKPKIFLEKVKISGGTLKIFEKDSSEHRFYTGFSNISLRNVRINEKTLKESVPFNYDLLLLKADSIFYDLDAQHEMSARDFEIDNNKVLVKDFRIIPKYSKSGHQKTISVEKDRYDLRVDSITMNNFSWSVEKDSLKIRNSFTGISGANFNIYRDKLQPDDTTYKPMYSSMIRKLPVKLDLDSIEVYRTYIRYEEKMHKDREPGVVEFSNLYANIQNLTNAGMGMEDFPKTSIDVNADFMKVAPLKVNIQFDVSNIYDRFQVSGEMGRLPAEPMNKFLKPAMNILAEGEILSMYFNFSGNNNKANGDMRLEYNDFKVEVLRKDGERKNKIVSAVANLFVKNNALNEKAEYKDISFTRDKTRSFWNYFWNLIKRGALKTFL</sequence>
<evidence type="ECO:0000313" key="2">
    <source>
        <dbReference type="EMBL" id="MCM8568770.1"/>
    </source>
</evidence>